<dbReference type="InterPro" id="IPR001254">
    <property type="entry name" value="Trypsin_dom"/>
</dbReference>
<dbReference type="RefSeq" id="WP_007828394.1">
    <property type="nucleotide sequence ID" value="NZ_JAVRER010000035.1"/>
</dbReference>
<dbReference type="Proteomes" id="UP001183607">
    <property type="component" value="Unassembled WGS sequence"/>
</dbReference>
<evidence type="ECO:0000256" key="1">
    <source>
        <dbReference type="ARBA" id="ARBA00007664"/>
    </source>
</evidence>
<keyword evidence="2" id="KW-1015">Disulfide bond</keyword>
<feature type="domain" description="Peptidase S1" evidence="5">
    <location>
        <begin position="29"/>
        <end position="248"/>
    </location>
</feature>
<feature type="chain" id="PRO_5044870681" evidence="4">
    <location>
        <begin position="25"/>
        <end position="250"/>
    </location>
</feature>
<keyword evidence="3" id="KW-0720">Serine protease</keyword>
<dbReference type="PANTHER" id="PTHR24276">
    <property type="entry name" value="POLYSERASE-RELATED"/>
    <property type="match status" value="1"/>
</dbReference>
<dbReference type="Gene3D" id="2.40.10.10">
    <property type="entry name" value="Trypsin-like serine proteases"/>
    <property type="match status" value="2"/>
</dbReference>
<dbReference type="PROSITE" id="PS00134">
    <property type="entry name" value="TRYPSIN_HIS"/>
    <property type="match status" value="1"/>
</dbReference>
<dbReference type="PROSITE" id="PS00135">
    <property type="entry name" value="TRYPSIN_SER"/>
    <property type="match status" value="1"/>
</dbReference>
<evidence type="ECO:0000259" key="5">
    <source>
        <dbReference type="PROSITE" id="PS50240"/>
    </source>
</evidence>
<gene>
    <name evidence="6" type="ORF">RM574_20735</name>
</gene>
<accession>A0ABD5EB92</accession>
<dbReference type="EMBL" id="JAVRER010000035">
    <property type="protein sequence ID" value="MDT0417913.1"/>
    <property type="molecule type" value="Genomic_DNA"/>
</dbReference>
<comment type="similarity">
    <text evidence="1">Belongs to the peptidase S1 family.</text>
</comment>
<keyword evidence="3" id="KW-0378">Hydrolase</keyword>
<name>A0ABD5EB92_9ACTN</name>
<dbReference type="SUPFAM" id="SSF50494">
    <property type="entry name" value="Trypsin-like serine proteases"/>
    <property type="match status" value="1"/>
</dbReference>
<dbReference type="PROSITE" id="PS50240">
    <property type="entry name" value="TRYPSIN_DOM"/>
    <property type="match status" value="1"/>
</dbReference>
<reference evidence="7" key="1">
    <citation type="submission" date="2023-07" db="EMBL/GenBank/DDBJ databases">
        <title>30 novel species of actinomycetes from the DSMZ collection.</title>
        <authorList>
            <person name="Nouioui I."/>
        </authorList>
    </citation>
    <scope>NUCLEOTIDE SEQUENCE [LARGE SCALE GENOMIC DNA]</scope>
    <source>
        <strain evidence="7">DSM 41982</strain>
    </source>
</reference>
<dbReference type="InterPro" id="IPR043504">
    <property type="entry name" value="Peptidase_S1_PA_chymotrypsin"/>
</dbReference>
<dbReference type="GO" id="GO:0006508">
    <property type="term" value="P:proteolysis"/>
    <property type="evidence" value="ECO:0007669"/>
    <property type="project" value="UniProtKB-KW"/>
</dbReference>
<keyword evidence="3 6" id="KW-0645">Protease</keyword>
<feature type="signal peptide" evidence="4">
    <location>
        <begin position="1"/>
        <end position="24"/>
    </location>
</feature>
<dbReference type="CDD" id="cd00190">
    <property type="entry name" value="Tryp_SPc"/>
    <property type="match status" value="1"/>
</dbReference>
<evidence type="ECO:0000313" key="7">
    <source>
        <dbReference type="Proteomes" id="UP001183607"/>
    </source>
</evidence>
<dbReference type="GO" id="GO:0008236">
    <property type="term" value="F:serine-type peptidase activity"/>
    <property type="evidence" value="ECO:0007669"/>
    <property type="project" value="UniProtKB-KW"/>
</dbReference>
<evidence type="ECO:0000313" key="6">
    <source>
        <dbReference type="EMBL" id="MDT0417913.1"/>
    </source>
</evidence>
<organism evidence="6 7">
    <name type="scientific">Streptomyces evansiae</name>
    <dbReference type="NCBI Taxonomy" id="3075535"/>
    <lineage>
        <taxon>Bacteria</taxon>
        <taxon>Bacillati</taxon>
        <taxon>Actinomycetota</taxon>
        <taxon>Actinomycetes</taxon>
        <taxon>Kitasatosporales</taxon>
        <taxon>Streptomycetaceae</taxon>
        <taxon>Streptomyces</taxon>
    </lineage>
</organism>
<dbReference type="InterPro" id="IPR001314">
    <property type="entry name" value="Peptidase_S1A"/>
</dbReference>
<evidence type="ECO:0000256" key="2">
    <source>
        <dbReference type="ARBA" id="ARBA00023157"/>
    </source>
</evidence>
<comment type="caution">
    <text evidence="6">The sequence shown here is derived from an EMBL/GenBank/DDBJ whole genome shotgun (WGS) entry which is preliminary data.</text>
</comment>
<dbReference type="InterPro" id="IPR018114">
    <property type="entry name" value="TRYPSIN_HIS"/>
</dbReference>
<dbReference type="InterPro" id="IPR050430">
    <property type="entry name" value="Peptidase_S1"/>
</dbReference>
<dbReference type="InterPro" id="IPR009003">
    <property type="entry name" value="Peptidase_S1_PA"/>
</dbReference>
<dbReference type="PANTHER" id="PTHR24276:SF98">
    <property type="entry name" value="FI18310P1-RELATED"/>
    <property type="match status" value="1"/>
</dbReference>
<dbReference type="Pfam" id="PF00089">
    <property type="entry name" value="Trypsin"/>
    <property type="match status" value="1"/>
</dbReference>
<proteinExistence type="inferred from homology"/>
<dbReference type="AlphaFoldDB" id="A0ABD5EB92"/>
<dbReference type="PRINTS" id="PR00722">
    <property type="entry name" value="CHYMOTRYPSIN"/>
</dbReference>
<keyword evidence="4" id="KW-0732">Signal</keyword>
<sequence length="250" mass="25786">MPYRTLGAVLAAAALTFAGTAAHAAPRPVIGGSEAAPGAYPWAVHLSMGCGGSLYAEDLVLTAAHCLDGTVSPDQVTATLGSTDLDSPDALRVRGTKAVLAPGYDGAGKDWALLKLAAPVDLPTLPLTPSTRYDKGTFTVAGWGATSENGTEVRRLRGVDVPFVDDRTCARAYGKDLVPAEELCAGRPRGGADACQGDSGGPLFRPGPSREPVQIGIVSWGQGCGRARTPGVYTELSHFREDIAKAAQTL</sequence>
<dbReference type="InterPro" id="IPR033116">
    <property type="entry name" value="TRYPSIN_SER"/>
</dbReference>
<evidence type="ECO:0000256" key="3">
    <source>
        <dbReference type="RuleBase" id="RU363034"/>
    </source>
</evidence>
<dbReference type="FunFam" id="2.40.10.10:FF:000002">
    <property type="entry name" value="Transmembrane protease serine"/>
    <property type="match status" value="1"/>
</dbReference>
<dbReference type="SMART" id="SM00020">
    <property type="entry name" value="Tryp_SPc"/>
    <property type="match status" value="1"/>
</dbReference>
<protein>
    <submittedName>
        <fullName evidence="6">Serine protease</fullName>
    </submittedName>
</protein>
<evidence type="ECO:0000256" key="4">
    <source>
        <dbReference type="SAM" id="SignalP"/>
    </source>
</evidence>